<evidence type="ECO:0000313" key="4">
    <source>
        <dbReference type="EMBL" id="BAI70131.1"/>
    </source>
</evidence>
<dbReference type="PANTHER" id="PTHR30592">
    <property type="entry name" value="FORMATE DEHYDROGENASE"/>
    <property type="match status" value="1"/>
</dbReference>
<sequence length="311" mass="35502">MKKNPKIYRRDAYYEIPTLILHRPNIPLWRKDLIVSEEPLEIRLVYPKGVDNWESLTLYTTMRTPGEDEDLVLGLLFSEGVIKSYKDVEYISYCENVEEEKIGNVVNVFIKKYIDVEDFSSLLRVSYMSSACGLCGKLTIEYLKRIIPTCVKDDMFKLCDEYFYSLPDILRKHQEKFLLTGGTHACAAFDVEGNLIGVREDVGRHNAMDKLIGYMLRIGKIPLKRTCIVVSGRASYELVQKALMAGVPILASIGAPSTLAVKLAKEFGMTLVGFLSRKRFVVYNDVGRLDLDKWLHETNLLSMFKNSQSND</sequence>
<dbReference type="InterPro" id="IPR016193">
    <property type="entry name" value="Cytidine_deaminase-like"/>
</dbReference>
<dbReference type="PATRIC" id="fig|608538.5.peg.1700"/>
<evidence type="ECO:0000256" key="3">
    <source>
        <dbReference type="HAMAP-Rule" id="MF_00187"/>
    </source>
</evidence>
<keyword evidence="2 3" id="KW-0501">Molybdenum cofactor biosynthesis</keyword>
<name>D3DJX9_HYDTT</name>
<gene>
    <name evidence="4" type="primary">fdsC</name>
    <name evidence="3" type="synonym">fdhD</name>
    <name evidence="4" type="ordered locus">HTH_1684</name>
</gene>
<dbReference type="GO" id="GO:0005737">
    <property type="term" value="C:cytoplasm"/>
    <property type="evidence" value="ECO:0007669"/>
    <property type="project" value="UniProtKB-SubCell"/>
</dbReference>
<dbReference type="EMBL" id="AP011112">
    <property type="protein sequence ID" value="BAI70131.1"/>
    <property type="molecule type" value="Genomic_DNA"/>
</dbReference>
<comment type="function">
    <text evidence="3">Required for formate dehydrogenase (FDH) activity. Acts as a sulfur carrier protein that transfers sulfur from IscS to the molybdenum cofactor prior to its insertion into FDH.</text>
</comment>
<organism evidence="4 5">
    <name type="scientific">Hydrogenobacter thermophilus (strain DSM 6534 / IAM 12695 / TK-6)</name>
    <dbReference type="NCBI Taxonomy" id="608538"/>
    <lineage>
        <taxon>Bacteria</taxon>
        <taxon>Pseudomonadati</taxon>
        <taxon>Aquificota</taxon>
        <taxon>Aquificia</taxon>
        <taxon>Aquificales</taxon>
        <taxon>Aquificaceae</taxon>
        <taxon>Hydrogenobacter</taxon>
    </lineage>
</organism>
<dbReference type="GO" id="GO:0016783">
    <property type="term" value="F:sulfurtransferase activity"/>
    <property type="evidence" value="ECO:0007669"/>
    <property type="project" value="InterPro"/>
</dbReference>
<evidence type="ECO:0000256" key="1">
    <source>
        <dbReference type="ARBA" id="ARBA00022490"/>
    </source>
</evidence>
<comment type="subcellular location">
    <subcellularLocation>
        <location evidence="3">Cytoplasm</location>
    </subcellularLocation>
</comment>
<evidence type="ECO:0000256" key="2">
    <source>
        <dbReference type="ARBA" id="ARBA00023150"/>
    </source>
</evidence>
<dbReference type="GO" id="GO:0097163">
    <property type="term" value="F:sulfur carrier activity"/>
    <property type="evidence" value="ECO:0007669"/>
    <property type="project" value="UniProtKB-UniRule"/>
</dbReference>
<proteinExistence type="inferred from homology"/>
<dbReference type="eggNOG" id="COG1526">
    <property type="taxonomic scope" value="Bacteria"/>
</dbReference>
<dbReference type="KEGG" id="hte:Hydth_1669"/>
<dbReference type="OrthoDB" id="9782042at2"/>
<dbReference type="SUPFAM" id="SSF53927">
    <property type="entry name" value="Cytidine deaminase-like"/>
    <property type="match status" value="1"/>
</dbReference>
<dbReference type="Proteomes" id="UP000002574">
    <property type="component" value="Chromosome"/>
</dbReference>
<dbReference type="InterPro" id="IPR003786">
    <property type="entry name" value="FdhD"/>
</dbReference>
<dbReference type="PANTHER" id="PTHR30592:SF1">
    <property type="entry name" value="SULFUR CARRIER PROTEIN FDHD"/>
    <property type="match status" value="1"/>
</dbReference>
<dbReference type="KEGG" id="hth:HTH_1684"/>
<dbReference type="AlphaFoldDB" id="D3DJX9"/>
<comment type="caution">
    <text evidence="3">Lacks conserved residue(s) required for the propagation of feature annotation.</text>
</comment>
<dbReference type="STRING" id="608538.HTH_1684"/>
<dbReference type="Pfam" id="PF02634">
    <property type="entry name" value="FdhD-NarQ"/>
    <property type="match status" value="1"/>
</dbReference>
<dbReference type="Gene3D" id="3.10.20.10">
    <property type="match status" value="1"/>
</dbReference>
<evidence type="ECO:0000313" key="5">
    <source>
        <dbReference type="Proteomes" id="UP000002574"/>
    </source>
</evidence>
<dbReference type="Gene3D" id="3.40.140.10">
    <property type="entry name" value="Cytidine Deaminase, domain 2"/>
    <property type="match status" value="1"/>
</dbReference>
<dbReference type="PIRSF" id="PIRSF015626">
    <property type="entry name" value="FdhD"/>
    <property type="match status" value="1"/>
</dbReference>
<keyword evidence="1 3" id="KW-0963">Cytoplasm</keyword>
<keyword evidence="5" id="KW-1185">Reference proteome</keyword>
<reference evidence="4 5" key="1">
    <citation type="journal article" date="2010" name="J. Bacteriol.">
        <title>Complete genome sequence of the thermophilic, obligately chemolithoautotrophic hydrogen-oxidizing bacterium Hydrogenobacter thermophilus TK-6.</title>
        <authorList>
            <person name="Arai H."/>
            <person name="Kanbe H."/>
            <person name="Ishii M."/>
            <person name="Igarashi Y."/>
        </authorList>
    </citation>
    <scope>NUCLEOTIDE SEQUENCE [LARGE SCALE GENOMIC DNA]</scope>
    <source>
        <strain evidence="5">DSM 6534 / IAM 12695 / TK-6 [Tokyo]</strain>
    </source>
</reference>
<dbReference type="GO" id="GO:0006777">
    <property type="term" value="P:Mo-molybdopterin cofactor biosynthetic process"/>
    <property type="evidence" value="ECO:0007669"/>
    <property type="project" value="UniProtKB-UniRule"/>
</dbReference>
<comment type="similarity">
    <text evidence="3">Belongs to the FdhD family.</text>
</comment>
<feature type="active site" description="Cysteine persulfide intermediate" evidence="3">
    <location>
        <position position="132"/>
    </location>
</feature>
<protein>
    <recommendedName>
        <fullName evidence="3">Sulfur carrier protein FdhD</fullName>
    </recommendedName>
</protein>
<dbReference type="NCBIfam" id="TIGR00129">
    <property type="entry name" value="fdhD_narQ"/>
    <property type="match status" value="1"/>
</dbReference>
<dbReference type="HAMAP" id="MF_00187">
    <property type="entry name" value="FdhD"/>
    <property type="match status" value="1"/>
</dbReference>
<accession>D3DJX9</accession>
<dbReference type="RefSeq" id="WP_012964311.1">
    <property type="nucleotide sequence ID" value="NC_013799.1"/>
</dbReference>